<dbReference type="RefSeq" id="WP_245781348.1">
    <property type="nucleotide sequence ID" value="NZ_FOOQ01000002.1"/>
</dbReference>
<comment type="similarity">
    <text evidence="1">Belongs to the FGGY kinase family.</text>
</comment>
<feature type="non-terminal residue" evidence="8">
    <location>
        <position position="254"/>
    </location>
</feature>
<dbReference type="PANTHER" id="PTHR10196:SF69">
    <property type="entry name" value="GLYCEROL KINASE"/>
    <property type="match status" value="1"/>
</dbReference>
<dbReference type="GO" id="GO:0006071">
    <property type="term" value="P:glycerol metabolic process"/>
    <property type="evidence" value="ECO:0007669"/>
    <property type="project" value="UniProtKB-KW"/>
</dbReference>
<keyword evidence="9" id="KW-1185">Reference proteome</keyword>
<sequence>MSEERYVGAIDQGTTGTRFMVFDHDGQVVANAYQKHEQIYPEPGWVEHDPEEIWENTKEVIGDALSKADIGSEQLDAIGITNQRETTLIWDTESGRPLNNAIVWQDRRTTDRVEKLQDEGKEEWVRGKTGLEPDAYFSATKAEWLLDNTDQIKLQRMRPDDVRDRAEQGELMFGTIDSWLIYKLTGEHITDVTNASRTMLFNIHEMEWDDELLEEFNVPEATLPEVRPSSDENYYGTTDEDGFLGEEIPVAGAL</sequence>
<name>A0A1I2TI42_9EURY</name>
<keyword evidence="4 8" id="KW-0418">Kinase</keyword>
<dbReference type="EMBL" id="FOOQ01000002">
    <property type="protein sequence ID" value="SFG64548.1"/>
    <property type="molecule type" value="Genomic_DNA"/>
</dbReference>
<protein>
    <submittedName>
        <fullName evidence="8">Glycerol kinase</fullName>
    </submittedName>
</protein>
<dbReference type="Pfam" id="PF00370">
    <property type="entry name" value="FGGY_N"/>
    <property type="match status" value="1"/>
</dbReference>
<reference evidence="9" key="1">
    <citation type="submission" date="2016-10" db="EMBL/GenBank/DDBJ databases">
        <authorList>
            <person name="Varghese N."/>
            <person name="Submissions S."/>
        </authorList>
    </citation>
    <scope>NUCLEOTIDE SEQUENCE [LARGE SCALE GENOMIC DNA]</scope>
    <source>
        <strain evidence="9">CGMCC 1.7739</strain>
    </source>
</reference>
<evidence type="ECO:0000256" key="4">
    <source>
        <dbReference type="ARBA" id="ARBA00022777"/>
    </source>
</evidence>
<dbReference type="GO" id="GO:0004370">
    <property type="term" value="F:glycerol kinase activity"/>
    <property type="evidence" value="ECO:0007669"/>
    <property type="project" value="TreeGrafter"/>
</dbReference>
<evidence type="ECO:0000256" key="3">
    <source>
        <dbReference type="ARBA" id="ARBA00022741"/>
    </source>
</evidence>
<dbReference type="Proteomes" id="UP000198876">
    <property type="component" value="Unassembled WGS sequence"/>
</dbReference>
<feature type="domain" description="Carbohydrate kinase FGGY N-terminal" evidence="7">
    <location>
        <begin position="6"/>
        <end position="253"/>
    </location>
</feature>
<dbReference type="FunFam" id="3.30.420.40:FF:000008">
    <property type="entry name" value="Glycerol kinase"/>
    <property type="match status" value="1"/>
</dbReference>
<accession>A0A1I2TI42</accession>
<dbReference type="PANTHER" id="PTHR10196">
    <property type="entry name" value="SUGAR KINASE"/>
    <property type="match status" value="1"/>
</dbReference>
<evidence type="ECO:0000256" key="1">
    <source>
        <dbReference type="ARBA" id="ARBA00009156"/>
    </source>
</evidence>
<dbReference type="STRING" id="553467.SAMN04488063_2706"/>
<keyword evidence="6" id="KW-0067">ATP-binding</keyword>
<dbReference type="AlphaFoldDB" id="A0A1I2TI42"/>
<evidence type="ECO:0000256" key="2">
    <source>
        <dbReference type="ARBA" id="ARBA00022679"/>
    </source>
</evidence>
<dbReference type="InterPro" id="IPR043129">
    <property type="entry name" value="ATPase_NBD"/>
</dbReference>
<keyword evidence="2" id="KW-0808">Transferase</keyword>
<evidence type="ECO:0000313" key="8">
    <source>
        <dbReference type="EMBL" id="SFG64548.1"/>
    </source>
</evidence>
<evidence type="ECO:0000256" key="6">
    <source>
        <dbReference type="ARBA" id="ARBA00022840"/>
    </source>
</evidence>
<dbReference type="GO" id="GO:0005829">
    <property type="term" value="C:cytosol"/>
    <property type="evidence" value="ECO:0007669"/>
    <property type="project" value="TreeGrafter"/>
</dbReference>
<proteinExistence type="inferred from homology"/>
<evidence type="ECO:0000313" key="9">
    <source>
        <dbReference type="Proteomes" id="UP000198876"/>
    </source>
</evidence>
<dbReference type="GO" id="GO:0005524">
    <property type="term" value="F:ATP binding"/>
    <property type="evidence" value="ECO:0007669"/>
    <property type="project" value="UniProtKB-KW"/>
</dbReference>
<dbReference type="SUPFAM" id="SSF53067">
    <property type="entry name" value="Actin-like ATPase domain"/>
    <property type="match status" value="1"/>
</dbReference>
<keyword evidence="3" id="KW-0547">Nucleotide-binding</keyword>
<dbReference type="Gene3D" id="3.30.420.40">
    <property type="match status" value="1"/>
</dbReference>
<gene>
    <name evidence="8" type="ORF">SAMN04488063_2706</name>
</gene>
<organism evidence="8 9">
    <name type="scientific">Halopelagius inordinatus</name>
    <dbReference type="NCBI Taxonomy" id="553467"/>
    <lineage>
        <taxon>Archaea</taxon>
        <taxon>Methanobacteriati</taxon>
        <taxon>Methanobacteriota</taxon>
        <taxon>Stenosarchaea group</taxon>
        <taxon>Halobacteria</taxon>
        <taxon>Halobacteriales</taxon>
        <taxon>Haloferacaceae</taxon>
    </lineage>
</organism>
<evidence type="ECO:0000256" key="5">
    <source>
        <dbReference type="ARBA" id="ARBA00022798"/>
    </source>
</evidence>
<keyword evidence="5" id="KW-0319">Glycerol metabolism</keyword>
<dbReference type="InterPro" id="IPR018484">
    <property type="entry name" value="FGGY_N"/>
</dbReference>
<evidence type="ECO:0000259" key="7">
    <source>
        <dbReference type="Pfam" id="PF00370"/>
    </source>
</evidence>